<name>A0ABW0F231_9HYPH</name>
<feature type="transmembrane region" description="Helical" evidence="8">
    <location>
        <begin position="474"/>
        <end position="492"/>
    </location>
</feature>
<dbReference type="Proteomes" id="UP001595976">
    <property type="component" value="Unassembled WGS sequence"/>
</dbReference>
<keyword evidence="7 8" id="KW-0472">Membrane</keyword>
<comment type="caution">
    <text evidence="9">The sequence shown here is derived from an EMBL/GenBank/DDBJ whole genome shotgun (WGS) entry which is preliminary data.</text>
</comment>
<feature type="transmembrane region" description="Helical" evidence="8">
    <location>
        <begin position="299"/>
        <end position="317"/>
    </location>
</feature>
<dbReference type="CDD" id="cd06550">
    <property type="entry name" value="TM_ABC_iron-siderophores_like"/>
    <property type="match status" value="1"/>
</dbReference>
<organism evidence="9 10">
    <name type="scientific">Bosea minatitlanensis</name>
    <dbReference type="NCBI Taxonomy" id="128782"/>
    <lineage>
        <taxon>Bacteria</taxon>
        <taxon>Pseudomonadati</taxon>
        <taxon>Pseudomonadota</taxon>
        <taxon>Alphaproteobacteria</taxon>
        <taxon>Hyphomicrobiales</taxon>
        <taxon>Boseaceae</taxon>
        <taxon>Bosea</taxon>
    </lineage>
</organism>
<evidence type="ECO:0000256" key="7">
    <source>
        <dbReference type="ARBA" id="ARBA00023136"/>
    </source>
</evidence>
<feature type="transmembrane region" description="Helical" evidence="8">
    <location>
        <begin position="182"/>
        <end position="204"/>
    </location>
</feature>
<dbReference type="Pfam" id="PF01032">
    <property type="entry name" value="FecCD"/>
    <property type="match status" value="2"/>
</dbReference>
<dbReference type="PANTHER" id="PTHR30472:SF37">
    <property type="entry name" value="FE(3+) DICITRATE TRANSPORT SYSTEM PERMEASE PROTEIN FECD-RELATED"/>
    <property type="match status" value="1"/>
</dbReference>
<evidence type="ECO:0000256" key="3">
    <source>
        <dbReference type="ARBA" id="ARBA00022448"/>
    </source>
</evidence>
<feature type="transmembrane region" description="Helical" evidence="8">
    <location>
        <begin position="338"/>
        <end position="362"/>
    </location>
</feature>
<evidence type="ECO:0000256" key="5">
    <source>
        <dbReference type="ARBA" id="ARBA00022692"/>
    </source>
</evidence>
<reference evidence="10" key="1">
    <citation type="journal article" date="2019" name="Int. J. Syst. Evol. Microbiol.">
        <title>The Global Catalogue of Microorganisms (GCM) 10K type strain sequencing project: providing services to taxonomists for standard genome sequencing and annotation.</title>
        <authorList>
            <consortium name="The Broad Institute Genomics Platform"/>
            <consortium name="The Broad Institute Genome Sequencing Center for Infectious Disease"/>
            <person name="Wu L."/>
            <person name="Ma J."/>
        </authorList>
    </citation>
    <scope>NUCLEOTIDE SEQUENCE [LARGE SCALE GENOMIC DNA]</scope>
    <source>
        <strain evidence="10">CGMCC 1.15643</strain>
    </source>
</reference>
<keyword evidence="5 8" id="KW-0812">Transmembrane</keyword>
<evidence type="ECO:0000256" key="2">
    <source>
        <dbReference type="ARBA" id="ARBA00007935"/>
    </source>
</evidence>
<gene>
    <name evidence="9" type="primary">fhuB</name>
    <name evidence="9" type="ORF">ACFPK2_10840</name>
</gene>
<keyword evidence="6 8" id="KW-1133">Transmembrane helix</keyword>
<evidence type="ECO:0000313" key="9">
    <source>
        <dbReference type="EMBL" id="MFC5293484.1"/>
    </source>
</evidence>
<evidence type="ECO:0000313" key="10">
    <source>
        <dbReference type="Proteomes" id="UP001595976"/>
    </source>
</evidence>
<comment type="subcellular location">
    <subcellularLocation>
        <location evidence="1">Cell membrane</location>
        <topology evidence="1">Multi-pass membrane protein</topology>
    </subcellularLocation>
</comment>
<dbReference type="PANTHER" id="PTHR30472">
    <property type="entry name" value="FERRIC ENTEROBACTIN TRANSPORT SYSTEM PERMEASE PROTEIN"/>
    <property type="match status" value="1"/>
</dbReference>
<dbReference type="Gene3D" id="1.10.3470.10">
    <property type="entry name" value="ABC transporter involved in vitamin B12 uptake, BtuC"/>
    <property type="match status" value="2"/>
</dbReference>
<dbReference type="SUPFAM" id="SSF81345">
    <property type="entry name" value="ABC transporter involved in vitamin B12 uptake, BtuC"/>
    <property type="match status" value="2"/>
</dbReference>
<feature type="transmembrane region" description="Helical" evidence="8">
    <location>
        <begin position="111"/>
        <end position="132"/>
    </location>
</feature>
<comment type="similarity">
    <text evidence="2">Belongs to the binding-protein-dependent transport system permease family. FecCD subfamily.</text>
</comment>
<evidence type="ECO:0000256" key="8">
    <source>
        <dbReference type="SAM" id="Phobius"/>
    </source>
</evidence>
<feature type="transmembrane region" description="Helical" evidence="8">
    <location>
        <begin position="52"/>
        <end position="73"/>
    </location>
</feature>
<keyword evidence="4" id="KW-1003">Cell membrane</keyword>
<dbReference type="NCBIfam" id="NF007866">
    <property type="entry name" value="PRK10577.1-2"/>
    <property type="match status" value="1"/>
</dbReference>
<feature type="transmembrane region" description="Helical" evidence="8">
    <location>
        <begin position="272"/>
        <end position="293"/>
    </location>
</feature>
<evidence type="ECO:0000256" key="6">
    <source>
        <dbReference type="ARBA" id="ARBA00022989"/>
    </source>
</evidence>
<dbReference type="InterPro" id="IPR000522">
    <property type="entry name" value="ABC_transptr_permease_BtuC"/>
</dbReference>
<feature type="transmembrane region" description="Helical" evidence="8">
    <location>
        <begin position="518"/>
        <end position="539"/>
    </location>
</feature>
<feature type="transmembrane region" description="Helical" evidence="8">
    <location>
        <begin position="241"/>
        <end position="260"/>
    </location>
</feature>
<accession>A0ABW0F231</accession>
<keyword evidence="10" id="KW-1185">Reference proteome</keyword>
<evidence type="ECO:0000256" key="1">
    <source>
        <dbReference type="ARBA" id="ARBA00004651"/>
    </source>
</evidence>
<feature type="transmembrane region" description="Helical" evidence="8">
    <location>
        <begin position="560"/>
        <end position="583"/>
    </location>
</feature>
<feature type="transmembrane region" description="Helical" evidence="8">
    <location>
        <begin position="139"/>
        <end position="162"/>
    </location>
</feature>
<feature type="transmembrane region" description="Helical" evidence="8">
    <location>
        <begin position="388"/>
        <end position="406"/>
    </location>
</feature>
<evidence type="ECO:0000256" key="4">
    <source>
        <dbReference type="ARBA" id="ARBA00022475"/>
    </source>
</evidence>
<dbReference type="InterPro" id="IPR037294">
    <property type="entry name" value="ABC_BtuC-like"/>
</dbReference>
<dbReference type="RefSeq" id="WP_158448186.1">
    <property type="nucleotide sequence ID" value="NZ_JAOAOS010000013.1"/>
</dbReference>
<feature type="transmembrane region" description="Helical" evidence="8">
    <location>
        <begin position="445"/>
        <end position="462"/>
    </location>
</feature>
<feature type="transmembrane region" description="Helical" evidence="8">
    <location>
        <begin position="632"/>
        <end position="650"/>
    </location>
</feature>
<proteinExistence type="inferred from homology"/>
<keyword evidence="3" id="KW-0813">Transport</keyword>
<dbReference type="EMBL" id="JBHSLI010000004">
    <property type="protein sequence ID" value="MFC5293484.1"/>
    <property type="molecule type" value="Genomic_DNA"/>
</dbReference>
<protein>
    <submittedName>
        <fullName evidence="9">Fe(3+)-hydroxamate ABC transporter permease FhuB</fullName>
    </submittedName>
</protein>
<sequence>MAEQPRTGMLRVLCWLAALLWAALAAARIGILPGAAIPLPGDLAAILLAEAILPRLAAGLLAGAALALAATIFQEALRNPLAEPSTIGVSAGAYLALVLTARFAPELLPGWSGPVALGGASITGAAVLALAWRGRFSPLSLILAGLLIGLYCGSAGSVLSLLDFESLSRFSAWNAGSLVQNGWGGVAMMGPWLILACMAALLTARPFALIALGDEVARAAGIRVGSLRLFAFSLAVGLSAIAVAAVGVIGFVGLLAPQLARALGARRYASRLGLAPILGGLILSLADLLAQLLPSASEIPAGAITAALGSPLLLLLTRRVRSPSPADRLVETGGGWTGLYPAEAMPIALAVLVGLIFVSLAAGRGTEGWHLDLGETLAAVSPWRGPRLFAALGAGAALAVAGSLLQRLTNNPFASPELLGLGAGATFGIILLMLVAADYGRAERFIAAAGGAGAVLAALLAFGRRDGFSDERMLLAGIALATFSAAVTTALTSSGDPRLMGLIVWMSGSTYRAEASDAALLCGLALLTLAITLLLDRWLRLLPLGGSARALGLDHSRARGTILTIAALATGGAALIVGPFSFVGLLAPRIARLLGMRNPGCETAMAAIVGGGIMVVADWLGRNLLFPYDIPAGLLAALVGGPPLAFLILLNKAPHR</sequence>
<feature type="transmembrane region" description="Helical" evidence="8">
    <location>
        <begin position="418"/>
        <end position="439"/>
    </location>
</feature>